<dbReference type="RefSeq" id="WP_073509730.1">
    <property type="nucleotide sequence ID" value="NZ_MPJD01000018.1"/>
</dbReference>
<gene>
    <name evidence="1" type="ORF">BOH74_12510</name>
</gene>
<organism evidence="1 2">
    <name type="scientific">Pseudomonas versuta</name>
    <dbReference type="NCBI Taxonomy" id="1788301"/>
    <lineage>
        <taxon>Bacteria</taxon>
        <taxon>Pseudomonadati</taxon>
        <taxon>Pseudomonadota</taxon>
        <taxon>Gammaproteobacteria</taxon>
        <taxon>Pseudomonadales</taxon>
        <taxon>Pseudomonadaceae</taxon>
        <taxon>Pseudomonas</taxon>
    </lineage>
</organism>
<reference evidence="1 2" key="1">
    <citation type="submission" date="2016-11" db="EMBL/GenBank/DDBJ databases">
        <title>Draft genome of Pseudomonas versuta A4R1.12.</title>
        <authorList>
            <person name="See-Too W.-S."/>
        </authorList>
    </citation>
    <scope>NUCLEOTIDE SEQUENCE [LARGE SCALE GENOMIC DNA]</scope>
    <source>
        <strain evidence="1 2">A4R1.12</strain>
    </source>
</reference>
<sequence length="105" mass="10906">MPLPVTSSYLQRLLELEASAPDVAQLAGQIAGAIKSEFLSLSAEVLVQDLFAHLDPVARRETGCVTRLAMWLFMLADAKALSHAQVATFVSGAASLAGPAGVAAL</sequence>
<accession>A0A853ZZW4</accession>
<comment type="caution">
    <text evidence="1">The sequence shown here is derived from an EMBL/GenBank/DDBJ whole genome shotgun (WGS) entry which is preliminary data.</text>
</comment>
<evidence type="ECO:0000313" key="2">
    <source>
        <dbReference type="Proteomes" id="UP000185990"/>
    </source>
</evidence>
<protein>
    <submittedName>
        <fullName evidence="1">Uncharacterized protein</fullName>
    </submittedName>
</protein>
<dbReference type="Proteomes" id="UP000185990">
    <property type="component" value="Unassembled WGS sequence"/>
</dbReference>
<evidence type="ECO:0000313" key="1">
    <source>
        <dbReference type="EMBL" id="OKA24107.1"/>
    </source>
</evidence>
<dbReference type="AlphaFoldDB" id="A0A853ZZW4"/>
<name>A0A853ZZW4_9PSED</name>
<dbReference type="EMBL" id="MPJD01000018">
    <property type="protein sequence ID" value="OKA24107.1"/>
    <property type="molecule type" value="Genomic_DNA"/>
</dbReference>
<proteinExistence type="predicted"/>